<feature type="compositionally biased region" description="Acidic residues" evidence="14">
    <location>
        <begin position="298"/>
        <end position="314"/>
    </location>
</feature>
<dbReference type="OrthoDB" id="297496at2759"/>
<dbReference type="Proteomes" id="UP001152320">
    <property type="component" value="Chromosome 3"/>
</dbReference>
<accession>A0A9Q1CIW5</accession>
<evidence type="ECO:0000256" key="5">
    <source>
        <dbReference type="ARBA" id="ARBA00022989"/>
    </source>
</evidence>
<dbReference type="InterPro" id="IPR003280">
    <property type="entry name" value="2pore_dom_K_chnl"/>
</dbReference>
<feature type="transmembrane region" description="Helical" evidence="15">
    <location>
        <begin position="166"/>
        <end position="188"/>
    </location>
</feature>
<evidence type="ECO:0000259" key="16">
    <source>
        <dbReference type="Pfam" id="PF07885"/>
    </source>
</evidence>
<keyword evidence="8" id="KW-1015">Disulfide bond</keyword>
<feature type="compositionally biased region" description="Basic and acidic residues" evidence="14">
    <location>
        <begin position="281"/>
        <end position="291"/>
    </location>
</feature>
<comment type="catalytic activity">
    <reaction evidence="12">
        <text>Cs(+)(in) = Cs(+)(out)</text>
        <dbReference type="Rhea" id="RHEA:78555"/>
        <dbReference type="ChEBI" id="CHEBI:49547"/>
    </reaction>
</comment>
<evidence type="ECO:0000256" key="7">
    <source>
        <dbReference type="ARBA" id="ARBA00023136"/>
    </source>
</evidence>
<evidence type="ECO:0000256" key="9">
    <source>
        <dbReference type="ARBA" id="ARBA00023303"/>
    </source>
</evidence>
<evidence type="ECO:0000256" key="4">
    <source>
        <dbReference type="ARBA" id="ARBA00022692"/>
    </source>
</evidence>
<proteinExistence type="inferred from homology"/>
<dbReference type="GO" id="GO:0022841">
    <property type="term" value="F:potassium ion leak channel activity"/>
    <property type="evidence" value="ECO:0007669"/>
    <property type="project" value="TreeGrafter"/>
</dbReference>
<keyword evidence="5 15" id="KW-1133">Transmembrane helix</keyword>
<keyword evidence="7 15" id="KW-0472">Membrane</keyword>
<dbReference type="Gene3D" id="1.10.287.70">
    <property type="match status" value="1"/>
</dbReference>
<feature type="transmembrane region" description="Helical" evidence="15">
    <location>
        <begin position="89"/>
        <end position="106"/>
    </location>
</feature>
<keyword evidence="2 13" id="KW-0813">Transport</keyword>
<sequence length="322" mass="36181">MKGKTVTIIAVIFIIYLIFGALMFHFIESPQEMKDIDEARKTQVELMGNLTQMNLTEEAIDQLVQAIKKVSQYFPDVMGNETDPTNWDFSSAFFFSGTVVTTIGFGNNAPSTQSGRNFCIVYALIGIPLCGFLLTGIGEKLGILAKKLEGVFYDRVTCGYPTVLRLTYISILLIIGGIFFITIPSIIFMHVEKWKISESWYFCFVTLTTIGFGDYVIGNRPGINYSEFYKWACYVWIIVGMSFLALIISLLSDLMTDYAGKLREEQKQRLKQLKTLTEKQLTRLGSSEKKSKGGIGTDADDHDESVKEEDDVETPLDATDKP</sequence>
<dbReference type="PANTHER" id="PTHR11003:SF30">
    <property type="entry name" value="POTASSIUM CHANNEL SUBFAMILY K MEMBER 4"/>
    <property type="match status" value="1"/>
</dbReference>
<feature type="domain" description="Potassium channel" evidence="16">
    <location>
        <begin position="82"/>
        <end position="141"/>
    </location>
</feature>
<feature type="transmembrane region" description="Helical" evidence="15">
    <location>
        <begin position="229"/>
        <end position="251"/>
    </location>
</feature>
<keyword evidence="9 13" id="KW-0407">Ion channel</keyword>
<feature type="transmembrane region" description="Helical" evidence="15">
    <location>
        <begin position="7"/>
        <end position="27"/>
    </location>
</feature>
<dbReference type="PANTHER" id="PTHR11003">
    <property type="entry name" value="POTASSIUM CHANNEL, SUBFAMILY K"/>
    <property type="match status" value="1"/>
</dbReference>
<comment type="catalytic activity">
    <reaction evidence="10">
        <text>K(+)(in) = K(+)(out)</text>
        <dbReference type="Rhea" id="RHEA:29463"/>
        <dbReference type="ChEBI" id="CHEBI:29103"/>
    </reaction>
</comment>
<feature type="domain" description="Potassium channel" evidence="16">
    <location>
        <begin position="172"/>
        <end position="256"/>
    </location>
</feature>
<evidence type="ECO:0000256" key="6">
    <source>
        <dbReference type="ARBA" id="ARBA00023065"/>
    </source>
</evidence>
<dbReference type="GO" id="GO:0015271">
    <property type="term" value="F:outward rectifier potassium channel activity"/>
    <property type="evidence" value="ECO:0007669"/>
    <property type="project" value="TreeGrafter"/>
</dbReference>
<dbReference type="InterPro" id="IPR003976">
    <property type="entry name" value="2pore_dom_K_chnl_TREK"/>
</dbReference>
<keyword evidence="4 13" id="KW-0812">Transmembrane</keyword>
<dbReference type="PRINTS" id="PR01499">
    <property type="entry name" value="TREKCHANNEL"/>
</dbReference>
<evidence type="ECO:0000313" key="18">
    <source>
        <dbReference type="Proteomes" id="UP001152320"/>
    </source>
</evidence>
<evidence type="ECO:0000256" key="14">
    <source>
        <dbReference type="SAM" id="MobiDB-lite"/>
    </source>
</evidence>
<reference evidence="17" key="1">
    <citation type="submission" date="2021-10" db="EMBL/GenBank/DDBJ databases">
        <title>Tropical sea cucumber genome reveals ecological adaptation and Cuvierian tubules defense mechanism.</title>
        <authorList>
            <person name="Chen T."/>
        </authorList>
    </citation>
    <scope>NUCLEOTIDE SEQUENCE</scope>
    <source>
        <strain evidence="17">Nanhai2018</strain>
        <tissue evidence="17">Muscle</tissue>
    </source>
</reference>
<dbReference type="SUPFAM" id="SSF81324">
    <property type="entry name" value="Voltage-gated potassium channels"/>
    <property type="match status" value="2"/>
</dbReference>
<evidence type="ECO:0000256" key="12">
    <source>
        <dbReference type="ARBA" id="ARBA00044691"/>
    </source>
</evidence>
<dbReference type="PRINTS" id="PR01333">
    <property type="entry name" value="2POREKCHANEL"/>
</dbReference>
<evidence type="ECO:0000256" key="2">
    <source>
        <dbReference type="ARBA" id="ARBA00022448"/>
    </source>
</evidence>
<keyword evidence="18" id="KW-1185">Reference proteome</keyword>
<comment type="caution">
    <text evidence="17">The sequence shown here is derived from an EMBL/GenBank/DDBJ whole genome shotgun (WGS) entry which is preliminary data.</text>
</comment>
<evidence type="ECO:0000256" key="1">
    <source>
        <dbReference type="ARBA" id="ARBA00004651"/>
    </source>
</evidence>
<keyword evidence="6 13" id="KW-0406">Ion transport</keyword>
<evidence type="ECO:0000256" key="10">
    <source>
        <dbReference type="ARBA" id="ARBA00034430"/>
    </source>
</evidence>
<evidence type="ECO:0000256" key="13">
    <source>
        <dbReference type="RuleBase" id="RU003857"/>
    </source>
</evidence>
<name>A0A9Q1CIW5_HOLLE</name>
<evidence type="ECO:0000256" key="3">
    <source>
        <dbReference type="ARBA" id="ARBA00022475"/>
    </source>
</evidence>
<protein>
    <submittedName>
        <fullName evidence="17">Potassium channel subfamily K member 10</fullName>
    </submittedName>
</protein>
<keyword evidence="3" id="KW-1003">Cell membrane</keyword>
<comment type="subcellular location">
    <subcellularLocation>
        <location evidence="1">Cell membrane</location>
        <topology evidence="1">Multi-pass membrane protein</topology>
    </subcellularLocation>
</comment>
<gene>
    <name evidence="17" type="ORF">HOLleu_08578</name>
</gene>
<evidence type="ECO:0000256" key="15">
    <source>
        <dbReference type="SAM" id="Phobius"/>
    </source>
</evidence>
<dbReference type="AlphaFoldDB" id="A0A9Q1CIW5"/>
<comment type="similarity">
    <text evidence="13">Belongs to the two pore domain potassium channel (TC 1.A.1.8) family.</text>
</comment>
<evidence type="ECO:0000256" key="11">
    <source>
        <dbReference type="ARBA" id="ARBA00044657"/>
    </source>
</evidence>
<comment type="catalytic activity">
    <reaction evidence="11">
        <text>Rb(+)(in) = Rb(+)(out)</text>
        <dbReference type="Rhea" id="RHEA:78547"/>
        <dbReference type="ChEBI" id="CHEBI:49847"/>
    </reaction>
</comment>
<dbReference type="GO" id="GO:0030322">
    <property type="term" value="P:stabilization of membrane potential"/>
    <property type="evidence" value="ECO:0007669"/>
    <property type="project" value="TreeGrafter"/>
</dbReference>
<evidence type="ECO:0000256" key="8">
    <source>
        <dbReference type="ARBA" id="ARBA00023157"/>
    </source>
</evidence>
<dbReference type="Pfam" id="PF07885">
    <property type="entry name" value="Ion_trans_2"/>
    <property type="match status" value="2"/>
</dbReference>
<feature type="region of interest" description="Disordered" evidence="14">
    <location>
        <begin position="281"/>
        <end position="322"/>
    </location>
</feature>
<feature type="transmembrane region" description="Helical" evidence="15">
    <location>
        <begin position="118"/>
        <end position="138"/>
    </location>
</feature>
<dbReference type="EMBL" id="JAIZAY010000003">
    <property type="protein sequence ID" value="KAJ8045548.1"/>
    <property type="molecule type" value="Genomic_DNA"/>
</dbReference>
<dbReference type="GO" id="GO:0005886">
    <property type="term" value="C:plasma membrane"/>
    <property type="evidence" value="ECO:0007669"/>
    <property type="project" value="UniProtKB-SubCell"/>
</dbReference>
<organism evidence="17 18">
    <name type="scientific">Holothuria leucospilota</name>
    <name type="common">Black long sea cucumber</name>
    <name type="synonym">Mertensiothuria leucospilota</name>
    <dbReference type="NCBI Taxonomy" id="206669"/>
    <lineage>
        <taxon>Eukaryota</taxon>
        <taxon>Metazoa</taxon>
        <taxon>Echinodermata</taxon>
        <taxon>Eleutherozoa</taxon>
        <taxon>Echinozoa</taxon>
        <taxon>Holothuroidea</taxon>
        <taxon>Aspidochirotacea</taxon>
        <taxon>Aspidochirotida</taxon>
        <taxon>Holothuriidae</taxon>
        <taxon>Holothuria</taxon>
    </lineage>
</organism>
<evidence type="ECO:0000313" key="17">
    <source>
        <dbReference type="EMBL" id="KAJ8045548.1"/>
    </source>
</evidence>
<dbReference type="InterPro" id="IPR013099">
    <property type="entry name" value="K_chnl_dom"/>
</dbReference>
<feature type="transmembrane region" description="Helical" evidence="15">
    <location>
        <begin position="200"/>
        <end position="217"/>
    </location>
</feature>